<evidence type="ECO:0000259" key="4">
    <source>
        <dbReference type="PROSITE" id="PS51178"/>
    </source>
</evidence>
<dbReference type="Gene3D" id="3.90.1310.10">
    <property type="entry name" value="Penicillin-binding protein 2a (Domain 2)"/>
    <property type="match status" value="1"/>
</dbReference>
<comment type="subcellular location">
    <subcellularLocation>
        <location evidence="1">Membrane</location>
    </subcellularLocation>
</comment>
<dbReference type="EMBL" id="ADFR01000016">
    <property type="protein sequence ID" value="EFC05311.1"/>
    <property type="molecule type" value="Genomic_DNA"/>
</dbReference>
<dbReference type="SUPFAM" id="SSF56519">
    <property type="entry name" value="Penicillin binding protein dimerisation domain"/>
    <property type="match status" value="1"/>
</dbReference>
<evidence type="ECO:0000313" key="6">
    <source>
        <dbReference type="Proteomes" id="UP000005017"/>
    </source>
</evidence>
<dbReference type="InterPro" id="IPR005543">
    <property type="entry name" value="PASTA_dom"/>
</dbReference>
<dbReference type="GO" id="GO:0005886">
    <property type="term" value="C:plasma membrane"/>
    <property type="evidence" value="ECO:0007669"/>
    <property type="project" value="TreeGrafter"/>
</dbReference>
<comment type="caution">
    <text evidence="5">The sequence shown here is derived from an EMBL/GenBank/DDBJ whole genome shotgun (WGS) entry which is preliminary data.</text>
</comment>
<proteinExistence type="inferred from homology"/>
<dbReference type="PANTHER" id="PTHR30627">
    <property type="entry name" value="PEPTIDOGLYCAN D,D-TRANSPEPTIDASE"/>
    <property type="match status" value="1"/>
</dbReference>
<dbReference type="AlphaFoldDB" id="D2MQP2"/>
<keyword evidence="3" id="KW-0472">Membrane</keyword>
<keyword evidence="6" id="KW-1185">Reference proteome</keyword>
<dbReference type="SMART" id="SM00740">
    <property type="entry name" value="PASTA"/>
    <property type="match status" value="2"/>
</dbReference>
<name>D2MQP2_9FIRM</name>
<dbReference type="PANTHER" id="PTHR30627:SF26">
    <property type="entry name" value="PENICILLIN-BINDING PROTEIN 2B"/>
    <property type="match status" value="1"/>
</dbReference>
<dbReference type="Pfam" id="PF03793">
    <property type="entry name" value="PASTA"/>
    <property type="match status" value="2"/>
</dbReference>
<dbReference type="SUPFAM" id="SSF54184">
    <property type="entry name" value="Penicillin-binding protein 2x (pbp-2x), c-terminal domain"/>
    <property type="match status" value="2"/>
</dbReference>
<dbReference type="eggNOG" id="COG0768">
    <property type="taxonomic scope" value="Bacteria"/>
</dbReference>
<dbReference type="CDD" id="cd06575">
    <property type="entry name" value="PASTA_Pbp2x-like_2"/>
    <property type="match status" value="1"/>
</dbReference>
<dbReference type="GO" id="GO:0008658">
    <property type="term" value="F:penicillin binding"/>
    <property type="evidence" value="ECO:0007669"/>
    <property type="project" value="InterPro"/>
</dbReference>
<comment type="similarity">
    <text evidence="2">Belongs to the transpeptidase family.</text>
</comment>
<dbReference type="SUPFAM" id="SSF56601">
    <property type="entry name" value="beta-lactamase/transpeptidase-like"/>
    <property type="match status" value="1"/>
</dbReference>
<dbReference type="InterPro" id="IPR012338">
    <property type="entry name" value="Beta-lactam/transpept-like"/>
</dbReference>
<dbReference type="Pfam" id="PF03717">
    <property type="entry name" value="PBP_dimer"/>
    <property type="match status" value="1"/>
</dbReference>
<dbReference type="Gene3D" id="3.40.710.10">
    <property type="entry name" value="DD-peptidase/beta-lactamase superfamily"/>
    <property type="match status" value="1"/>
</dbReference>
<dbReference type="STRING" id="679192.HMPREF9013_0596"/>
<organism evidence="5 6">
    <name type="scientific">Bulleidia extructa W1219</name>
    <dbReference type="NCBI Taxonomy" id="679192"/>
    <lineage>
        <taxon>Bacteria</taxon>
        <taxon>Bacillati</taxon>
        <taxon>Bacillota</taxon>
        <taxon>Erysipelotrichia</taxon>
        <taxon>Erysipelotrichales</taxon>
        <taxon>Erysipelotrichaceae</taxon>
        <taxon>Bulleidia</taxon>
    </lineage>
</organism>
<dbReference type="Pfam" id="PF00905">
    <property type="entry name" value="Transpeptidase"/>
    <property type="match status" value="1"/>
</dbReference>
<evidence type="ECO:0000256" key="1">
    <source>
        <dbReference type="ARBA" id="ARBA00004370"/>
    </source>
</evidence>
<dbReference type="InterPro" id="IPR001460">
    <property type="entry name" value="PCN-bd_Tpept"/>
</dbReference>
<reference evidence="6" key="1">
    <citation type="submission" date="2009-12" db="EMBL/GenBank/DDBJ databases">
        <title>Sequence of Clostridiales genomosp. BVAB3 str. UPII9-5.</title>
        <authorList>
            <person name="Madupu R."/>
            <person name="Durkin A.S."/>
            <person name="Torralba M."/>
            <person name="Methe B."/>
            <person name="Sutton G.G."/>
            <person name="Strausberg R.L."/>
            <person name="Nelson K.E."/>
        </authorList>
    </citation>
    <scope>NUCLEOTIDE SEQUENCE [LARGE SCALE GENOMIC DNA]</scope>
    <source>
        <strain evidence="6">W1219</strain>
    </source>
</reference>
<gene>
    <name evidence="5" type="primary">pbpB</name>
    <name evidence="5" type="ORF">HMPREF9013_0596</name>
</gene>
<accession>D2MQP2</accession>
<evidence type="ECO:0000256" key="3">
    <source>
        <dbReference type="ARBA" id="ARBA00023136"/>
    </source>
</evidence>
<dbReference type="InterPro" id="IPR005311">
    <property type="entry name" value="PBP_dimer"/>
</dbReference>
<dbReference type="Proteomes" id="UP000005017">
    <property type="component" value="Unassembled WGS sequence"/>
</dbReference>
<dbReference type="GO" id="GO:0071555">
    <property type="term" value="P:cell wall organization"/>
    <property type="evidence" value="ECO:0007669"/>
    <property type="project" value="TreeGrafter"/>
</dbReference>
<dbReference type="Gene3D" id="3.30.70.2110">
    <property type="match status" value="1"/>
</dbReference>
<dbReference type="InterPro" id="IPR036138">
    <property type="entry name" value="PBP_dimer_sf"/>
</dbReference>
<protein>
    <submittedName>
        <fullName evidence="5">Penicillin-binding protein 2B</fullName>
    </submittedName>
</protein>
<dbReference type="InterPro" id="IPR050515">
    <property type="entry name" value="Beta-lactam/transpept"/>
</dbReference>
<evidence type="ECO:0000313" key="5">
    <source>
        <dbReference type="EMBL" id="EFC05311.1"/>
    </source>
</evidence>
<dbReference type="PROSITE" id="PS51178">
    <property type="entry name" value="PASTA"/>
    <property type="match status" value="1"/>
</dbReference>
<sequence length="695" mass="77370">MSLRQYHMRSKTDLKPYVETANVVTKTEQALRGVIYDRNGNVIAQDNRTYNIVCILSEKRLTGDGKPAYIKDKERTAEVLSPILGIPKKELIKKLSQKKYQTELGSKGRNLSKATKEKIEEAKLPGIEFTDSIKRVYPNGQFASNLIGYATGNEKGNTIGKMGLELYLNEYLTGKNGSIVEQRDKNGYVLPGMKQESKPPVNGNNVTLTLDSGIQNTLEESMRATLKNMKAESVWAAAMEIDTGRVIAWGQSNSFNPNTLENIKEYSNLGTQMPYEPGSTMKSFTWAAAMNEGKYDGEKKAEGNKWCYTSDRKNNPVRTGESKSYGCIYNARRHQWGSQSLDSGLVHSLNTIAATILTEHITPNTYLKYLKNFRFFQNVDTDGLPEAATSLNFNYPGDKVSLSFGQGSTVTLIQLMQAYTALTGNGKLVKPYFVESIKDPYDASRVIYQAKKTVVGQPITPETAKRIQKVMTKVVNDKDGSGKFYRIPNVKLLGKTGTTEVAEKGSYNTGKTISSFICAMPAENPKVLVYYAFKGPDNLNAHVTVEPQKAFLRKIAMTYGFGGKTTKSTNQKDSDKQLVQSKMPNVVNHSLSYAKNQLEATKTNVFVLGKGQSVISQYPLASRRVWSSEKVFLVMDKNQFKLPDLRGWSRKEIESLKQATGFNFEIKGNGVVLKQSIPPNTVVHKNDKIEVQLGT</sequence>
<evidence type="ECO:0000256" key="2">
    <source>
        <dbReference type="ARBA" id="ARBA00007171"/>
    </source>
</evidence>
<dbReference type="Gene3D" id="2.20.70.70">
    <property type="match status" value="1"/>
</dbReference>
<feature type="domain" description="PASTA" evidence="4">
    <location>
        <begin position="636"/>
        <end position="695"/>
    </location>
</feature>